<dbReference type="InterPro" id="IPR011979">
    <property type="entry name" value="Antitox_Xre"/>
</dbReference>
<dbReference type="GO" id="GO:0003677">
    <property type="term" value="F:DNA binding"/>
    <property type="evidence" value="ECO:0007669"/>
    <property type="project" value="InterPro"/>
</dbReference>
<feature type="domain" description="Antitoxin Xre/MbcA/ParS-like toxin-binding" evidence="2">
    <location>
        <begin position="115"/>
        <end position="165"/>
    </location>
</feature>
<evidence type="ECO:0000259" key="3">
    <source>
        <dbReference type="Pfam" id="PF20432"/>
    </source>
</evidence>
<feature type="domain" description="Antitoxin Xre-like helix-turn-helix" evidence="3">
    <location>
        <begin position="45"/>
        <end position="110"/>
    </location>
</feature>
<accession>A0A0U3MY48</accession>
<dbReference type="Proteomes" id="UP000064921">
    <property type="component" value="Chromosome"/>
</dbReference>
<dbReference type="InterPro" id="IPR024467">
    <property type="entry name" value="Xre/MbcA/ParS-like_toxin-bd"/>
</dbReference>
<dbReference type="RefSeq" id="WP_058900109.1">
    <property type="nucleotide sequence ID" value="NZ_CP013068.1"/>
</dbReference>
<organism evidence="4 5">
    <name type="scientific">Pannonibacter phragmitetus</name>
    <dbReference type="NCBI Taxonomy" id="121719"/>
    <lineage>
        <taxon>Bacteria</taxon>
        <taxon>Pseudomonadati</taxon>
        <taxon>Pseudomonadota</taxon>
        <taxon>Alphaproteobacteria</taxon>
        <taxon>Hyphomicrobiales</taxon>
        <taxon>Stappiaceae</taxon>
        <taxon>Pannonibacter</taxon>
    </lineage>
</organism>
<dbReference type="InterPro" id="IPR046847">
    <property type="entry name" value="Xre-like_HTH"/>
</dbReference>
<dbReference type="AlphaFoldDB" id="A0A0U3MY48"/>
<keyword evidence="5" id="KW-1185">Reference proteome</keyword>
<protein>
    <submittedName>
        <fullName evidence="4">Antitoxin</fullName>
    </submittedName>
</protein>
<evidence type="ECO:0000313" key="5">
    <source>
        <dbReference type="Proteomes" id="UP000064921"/>
    </source>
</evidence>
<dbReference type="KEGG" id="pphr:APZ00_20930"/>
<gene>
    <name evidence="4" type="ORF">APZ00_20930</name>
</gene>
<dbReference type="STRING" id="121719.APZ00_20930"/>
<dbReference type="EMBL" id="CP013068">
    <property type="protein sequence ID" value="ALV29207.1"/>
    <property type="molecule type" value="Genomic_DNA"/>
</dbReference>
<evidence type="ECO:0000256" key="1">
    <source>
        <dbReference type="SAM" id="MobiDB-lite"/>
    </source>
</evidence>
<feature type="compositionally biased region" description="Polar residues" evidence="1">
    <location>
        <begin position="1"/>
        <end position="10"/>
    </location>
</feature>
<reference evidence="4 5" key="1">
    <citation type="submission" date="2015-10" db="EMBL/GenBank/DDBJ databases">
        <title>The world's first case of liver abscess caused by Pannonibacter phragmitetus.</title>
        <authorList>
            <person name="Ming D."/>
            <person name="Wang M."/>
            <person name="Zhou Y."/>
            <person name="Jiang T."/>
            <person name="Hu S."/>
        </authorList>
    </citation>
    <scope>NUCLEOTIDE SEQUENCE [LARGE SCALE GENOMIC DNA]</scope>
    <source>
        <strain evidence="4 5">31801</strain>
    </source>
</reference>
<evidence type="ECO:0000313" key="4">
    <source>
        <dbReference type="EMBL" id="ALV29207.1"/>
    </source>
</evidence>
<dbReference type="NCBIfam" id="TIGR02293">
    <property type="entry name" value="TAS_TIGR02293"/>
    <property type="match status" value="1"/>
</dbReference>
<dbReference type="Pfam" id="PF20432">
    <property type="entry name" value="Xre-like-HTH"/>
    <property type="match status" value="1"/>
</dbReference>
<name>A0A0U3MY48_9HYPH</name>
<evidence type="ECO:0000259" key="2">
    <source>
        <dbReference type="Pfam" id="PF09722"/>
    </source>
</evidence>
<dbReference type="Pfam" id="PF09722">
    <property type="entry name" value="Xre_MbcA_ParS_C"/>
    <property type="match status" value="1"/>
</dbReference>
<sequence length="168" mass="18181">MTATVLQDTPSPRGRAPKSGSGTVRAFHLLGGRRIMKRAVHDQLDAHDMIVEGIPARSLLHLVDGVRVLSTGDVLNKAIGISIRTLQRRKADAQDTLLSPEQSSRAWRFAEILAQATDILGSQDAAEMWLVEPAIGLNNRRPVDLLASAAGAEAVGTYLTRLEYGVYT</sequence>
<proteinExistence type="predicted"/>
<feature type="region of interest" description="Disordered" evidence="1">
    <location>
        <begin position="1"/>
        <end position="23"/>
    </location>
</feature>